<organism evidence="3">
    <name type="scientific">uncultured Elusimicrobia bacterium</name>
    <dbReference type="NCBI Taxonomy" id="699876"/>
    <lineage>
        <taxon>Bacteria</taxon>
        <taxon>Pseudomonadati</taxon>
        <taxon>Elusimicrobiota</taxon>
        <taxon>Elusimicrobia</taxon>
        <taxon>environmental samples</taxon>
    </lineage>
</organism>
<gene>
    <name evidence="3" type="ORF">Elusimicrob1349_0760</name>
</gene>
<feature type="transmembrane region" description="Helical" evidence="2">
    <location>
        <begin position="141"/>
        <end position="160"/>
    </location>
</feature>
<evidence type="ECO:0000256" key="1">
    <source>
        <dbReference type="SAM" id="MobiDB-lite"/>
    </source>
</evidence>
<feature type="transmembrane region" description="Helical" evidence="2">
    <location>
        <begin position="198"/>
        <end position="220"/>
    </location>
</feature>
<keyword evidence="2" id="KW-1133">Transmembrane helix</keyword>
<evidence type="ECO:0000256" key="2">
    <source>
        <dbReference type="SAM" id="Phobius"/>
    </source>
</evidence>
<feature type="compositionally biased region" description="Basic and acidic residues" evidence="1">
    <location>
        <begin position="383"/>
        <end position="392"/>
    </location>
</feature>
<evidence type="ECO:0000313" key="3">
    <source>
        <dbReference type="EMBL" id="QGT50606.1"/>
    </source>
</evidence>
<sequence>MEIREKHSLIRLLLESFALVNRCGGALVGYLLAAVLFVAAEAALLWIGVPNFILKLANIFFSAYFAVVLLRIFGAKAERTDETVSNSLSAAVFPAFYQLIFNILYGAVWVIVGLVFAFVFKGSTTLSLWMMSILTHTAGSGTIVSIILTVAAISAVPLYIGARLLYAPAAIALREQGPIAAIIYSFQLTSGKRILTALGALLITILLPIAFIATILYGGYVIIPLHFADSFNLAQLTPAWIGVLAVIALVYLLILLALPAFLVLVFLNQDYGHNRDSFTPQAELKLTSQETKVFGADNNILPPGAGNIVRQEDVRGVEVVKSSVSAMPDDGITQQHLQQVYKPKPEDLVQYAEEEDRMPTILFDDDIARQIEQERNMWQNKQQQDKTQKGEDDAPSVKMSK</sequence>
<reference evidence="3" key="1">
    <citation type="journal article" date="2020" name="J. ISSAAS">
        <title>Lactobacilli and other gastrointestinal microbiota of Peromyscus leucopus, reservoir host for agents of Lyme disease and other zoonoses in North America.</title>
        <authorList>
            <person name="Milovic A."/>
            <person name="Bassam K."/>
            <person name="Shao H."/>
            <person name="Chatzistamou I."/>
            <person name="Tufts D.M."/>
            <person name="Diuk-Wasser M."/>
            <person name="Barbour A.G."/>
        </authorList>
    </citation>
    <scope>NUCLEOTIDE SEQUENCE</scope>
    <source>
        <strain evidence="3">LL30</strain>
    </source>
</reference>
<feature type="transmembrane region" description="Helical" evidence="2">
    <location>
        <begin position="56"/>
        <end position="75"/>
    </location>
</feature>
<feature type="transmembrane region" description="Helical" evidence="2">
    <location>
        <begin position="27"/>
        <end position="49"/>
    </location>
</feature>
<feature type="transmembrane region" description="Helical" evidence="2">
    <location>
        <begin position="95"/>
        <end position="120"/>
    </location>
</feature>
<name>A0A650ELX5_9BACT</name>
<accession>A0A650ELX5</accession>
<keyword evidence="2" id="KW-0812">Transmembrane</keyword>
<protein>
    <recommendedName>
        <fullName evidence="4">Glycerophosphoryl diester phosphodiesterase membrane domain-containing protein</fullName>
    </recommendedName>
</protein>
<feature type="compositionally biased region" description="Basic and acidic residues" evidence="1">
    <location>
        <begin position="366"/>
        <end position="375"/>
    </location>
</feature>
<keyword evidence="2" id="KW-0472">Membrane</keyword>
<feature type="transmembrane region" description="Helical" evidence="2">
    <location>
        <begin position="240"/>
        <end position="267"/>
    </location>
</feature>
<proteinExistence type="predicted"/>
<dbReference type="EMBL" id="MN577571">
    <property type="protein sequence ID" value="QGT50606.1"/>
    <property type="molecule type" value="Genomic_DNA"/>
</dbReference>
<evidence type="ECO:0008006" key="4">
    <source>
        <dbReference type="Google" id="ProtNLM"/>
    </source>
</evidence>
<dbReference type="AlphaFoldDB" id="A0A650ELX5"/>
<feature type="region of interest" description="Disordered" evidence="1">
    <location>
        <begin position="366"/>
        <end position="401"/>
    </location>
</feature>